<sequence length="287" mass="28733">MALGFEEVRVGHWTDPVARTGCTVLIFPDGTVASAEVRGGAPASRELELLAPERTVDRIDAAVLTGGSAFGLASADGVMRFCAEQGRGVATPAGPVPIVPTLGLYDLMIGDASVRPGPDQGYAAAASATPDGETDGLIGAGAGATVAKITGTPRPGGLRSAVLTSGDLVVAALCAVNAFGSIDHDGTVLERDLEQSAAAIRVAASFLEQAQNTTIGVVITNARLDKLGCLAAAQGAHDGLARAIAPPHTSGDGDAFIAAATGRVDAPVDLVRLLAVAAVERAIRTAP</sequence>
<dbReference type="Pfam" id="PF03576">
    <property type="entry name" value="Peptidase_S58"/>
    <property type="match status" value="1"/>
</dbReference>
<dbReference type="InterPro" id="IPR005321">
    <property type="entry name" value="Peptidase_S58_DmpA"/>
</dbReference>
<keyword evidence="2" id="KW-0031">Aminopeptidase</keyword>
<dbReference type="GO" id="GO:0004177">
    <property type="term" value="F:aminopeptidase activity"/>
    <property type="evidence" value="ECO:0007669"/>
    <property type="project" value="UniProtKB-KW"/>
</dbReference>
<organism evidence="2 3">
    <name type="scientific">Microlunatus parietis</name>
    <dbReference type="NCBI Taxonomy" id="682979"/>
    <lineage>
        <taxon>Bacteria</taxon>
        <taxon>Bacillati</taxon>
        <taxon>Actinomycetota</taxon>
        <taxon>Actinomycetes</taxon>
        <taxon>Propionibacteriales</taxon>
        <taxon>Propionibacteriaceae</taxon>
        <taxon>Microlunatus</taxon>
    </lineage>
</organism>
<keyword evidence="2" id="KW-0645">Protease</keyword>
<comment type="similarity">
    <text evidence="1">Belongs to the peptidase S58 family.</text>
</comment>
<dbReference type="AlphaFoldDB" id="A0A7Y9I2Z2"/>
<dbReference type="CDD" id="cd02252">
    <property type="entry name" value="nylC_like"/>
    <property type="match status" value="1"/>
</dbReference>
<comment type="caution">
    <text evidence="2">The sequence shown here is derived from an EMBL/GenBank/DDBJ whole genome shotgun (WGS) entry which is preliminary data.</text>
</comment>
<proteinExistence type="inferred from homology"/>
<dbReference type="Gene3D" id="3.60.70.12">
    <property type="entry name" value="L-amino peptidase D-ALA esterase/amidase"/>
    <property type="match status" value="1"/>
</dbReference>
<reference evidence="2 3" key="1">
    <citation type="submission" date="2020-07" db="EMBL/GenBank/DDBJ databases">
        <title>Sequencing the genomes of 1000 actinobacteria strains.</title>
        <authorList>
            <person name="Klenk H.-P."/>
        </authorList>
    </citation>
    <scope>NUCLEOTIDE SEQUENCE [LARGE SCALE GENOMIC DNA]</scope>
    <source>
        <strain evidence="2 3">DSM 22083</strain>
    </source>
</reference>
<protein>
    <submittedName>
        <fullName evidence="2">L-aminopeptidase/D-esterase-like protein</fullName>
    </submittedName>
</protein>
<evidence type="ECO:0000256" key="1">
    <source>
        <dbReference type="ARBA" id="ARBA00007068"/>
    </source>
</evidence>
<keyword evidence="2" id="KW-0378">Hydrolase</keyword>
<dbReference type="PANTHER" id="PTHR36512:SF3">
    <property type="entry name" value="BLR5678 PROTEIN"/>
    <property type="match status" value="1"/>
</dbReference>
<accession>A0A7Y9I2Z2</accession>
<name>A0A7Y9I2Z2_9ACTN</name>
<dbReference type="SUPFAM" id="SSF56266">
    <property type="entry name" value="DmpA/ArgJ-like"/>
    <property type="match status" value="1"/>
</dbReference>
<evidence type="ECO:0000313" key="3">
    <source>
        <dbReference type="Proteomes" id="UP000569914"/>
    </source>
</evidence>
<dbReference type="PANTHER" id="PTHR36512">
    <property type="entry name" value="D-AMINOPEPTIDASE"/>
    <property type="match status" value="1"/>
</dbReference>
<dbReference type="InterPro" id="IPR016117">
    <property type="entry name" value="ArgJ-like_dom_sf"/>
</dbReference>
<dbReference type="Proteomes" id="UP000569914">
    <property type="component" value="Unassembled WGS sequence"/>
</dbReference>
<keyword evidence="3" id="KW-1185">Reference proteome</keyword>
<gene>
    <name evidence="2" type="ORF">BKA15_000619</name>
</gene>
<evidence type="ECO:0000313" key="2">
    <source>
        <dbReference type="EMBL" id="NYE69290.1"/>
    </source>
</evidence>
<dbReference type="RefSeq" id="WP_179748034.1">
    <property type="nucleotide sequence ID" value="NZ_JACCBU010000001.1"/>
</dbReference>
<dbReference type="EMBL" id="JACCBU010000001">
    <property type="protein sequence ID" value="NYE69290.1"/>
    <property type="molecule type" value="Genomic_DNA"/>
</dbReference>